<keyword evidence="9" id="KW-0812">Transmembrane</keyword>
<dbReference type="InterPro" id="IPR052155">
    <property type="entry name" value="Biofilm_reg_signaling"/>
</dbReference>
<dbReference type="InterPro" id="IPR001633">
    <property type="entry name" value="EAL_dom"/>
</dbReference>
<dbReference type="GO" id="GO:0000160">
    <property type="term" value="P:phosphorelay signal transduction system"/>
    <property type="evidence" value="ECO:0007669"/>
    <property type="project" value="UniProtKB-KW"/>
</dbReference>
<keyword evidence="9" id="KW-0472">Membrane</keyword>
<dbReference type="SMART" id="SM00267">
    <property type="entry name" value="GGDEF"/>
    <property type="match status" value="1"/>
</dbReference>
<keyword evidence="2" id="KW-1003">Cell membrane</keyword>
<keyword evidence="15" id="KW-1185">Reference proteome</keyword>
<feature type="domain" description="PAS" evidence="10">
    <location>
        <begin position="358"/>
        <end position="402"/>
    </location>
</feature>
<feature type="transmembrane region" description="Helical" evidence="9">
    <location>
        <begin position="291"/>
        <end position="313"/>
    </location>
</feature>
<dbReference type="OrthoDB" id="8416215at2"/>
<reference evidence="14 15" key="2">
    <citation type="journal article" date="2018" name="Int. J. Syst. Evol. Microbiol.">
        <title>Marinobacterium aestuarii sp. nov., a benzene-degrading marine bacterium isolated from estuary sediment.</title>
        <authorList>
            <person name="Bae S.S."/>
            <person name="Jung J."/>
            <person name="Chung D."/>
            <person name="Baek K."/>
        </authorList>
    </citation>
    <scope>NUCLEOTIDE SEQUENCE [LARGE SCALE GENOMIC DNA]</scope>
    <source>
        <strain evidence="14 15">ST58-10</strain>
    </source>
</reference>
<dbReference type="Gene3D" id="3.30.450.20">
    <property type="entry name" value="PAS domain"/>
    <property type="match status" value="2"/>
</dbReference>
<feature type="domain" description="PAS" evidence="10">
    <location>
        <begin position="480"/>
        <end position="525"/>
    </location>
</feature>
<evidence type="ECO:0000256" key="2">
    <source>
        <dbReference type="ARBA" id="ARBA00022519"/>
    </source>
</evidence>
<evidence type="ECO:0000256" key="7">
    <source>
        <dbReference type="ARBA" id="ARBA00022840"/>
    </source>
</evidence>
<evidence type="ECO:0000256" key="8">
    <source>
        <dbReference type="ARBA" id="ARBA00023012"/>
    </source>
</evidence>
<dbReference type="InterPro" id="IPR035965">
    <property type="entry name" value="PAS-like_dom_sf"/>
</dbReference>
<dbReference type="Pfam" id="PF08448">
    <property type="entry name" value="PAS_4"/>
    <property type="match status" value="1"/>
</dbReference>
<organism evidence="14 15">
    <name type="scientific">Marinobacterium aestuarii</name>
    <dbReference type="NCBI Taxonomy" id="1821621"/>
    <lineage>
        <taxon>Bacteria</taxon>
        <taxon>Pseudomonadati</taxon>
        <taxon>Pseudomonadota</taxon>
        <taxon>Gammaproteobacteria</taxon>
        <taxon>Oceanospirillales</taxon>
        <taxon>Oceanospirillaceae</taxon>
        <taxon>Marinobacterium</taxon>
    </lineage>
</organism>
<evidence type="ECO:0000313" key="15">
    <source>
        <dbReference type="Proteomes" id="UP000078070"/>
    </source>
</evidence>
<dbReference type="InterPro" id="IPR000014">
    <property type="entry name" value="PAS"/>
</dbReference>
<keyword evidence="2" id="KW-0997">Cell inner membrane</keyword>
<dbReference type="CDD" id="cd00130">
    <property type="entry name" value="PAS"/>
    <property type="match status" value="2"/>
</dbReference>
<dbReference type="RefSeq" id="WP_067379850.1">
    <property type="nucleotide sequence ID" value="NZ_CP015839.1"/>
</dbReference>
<dbReference type="Pfam" id="PF00989">
    <property type="entry name" value="PAS"/>
    <property type="match status" value="1"/>
</dbReference>
<evidence type="ECO:0000259" key="12">
    <source>
        <dbReference type="PROSITE" id="PS50885"/>
    </source>
</evidence>
<dbReference type="InterPro" id="IPR013767">
    <property type="entry name" value="PAS_fold"/>
</dbReference>
<dbReference type="Pfam" id="PF00563">
    <property type="entry name" value="EAL"/>
    <property type="match status" value="1"/>
</dbReference>
<dbReference type="AlphaFoldDB" id="A0A1A9EX77"/>
<feature type="domain" description="HAMP" evidence="12">
    <location>
        <begin position="311"/>
        <end position="360"/>
    </location>
</feature>
<dbReference type="PROSITE" id="PS50112">
    <property type="entry name" value="PAS"/>
    <property type="match status" value="2"/>
</dbReference>
<dbReference type="GO" id="GO:0005886">
    <property type="term" value="C:plasma membrane"/>
    <property type="evidence" value="ECO:0007669"/>
    <property type="project" value="UniProtKB-SubCell"/>
</dbReference>
<dbReference type="NCBIfam" id="TIGR00229">
    <property type="entry name" value="sensory_box"/>
    <property type="match status" value="2"/>
</dbReference>
<evidence type="ECO:0000259" key="13">
    <source>
        <dbReference type="PROSITE" id="PS50887"/>
    </source>
</evidence>
<protein>
    <recommendedName>
        <fullName evidence="16">Diguanylate cyclase</fullName>
    </recommendedName>
</protein>
<evidence type="ECO:0000259" key="10">
    <source>
        <dbReference type="PROSITE" id="PS50112"/>
    </source>
</evidence>
<dbReference type="InterPro" id="IPR043128">
    <property type="entry name" value="Rev_trsase/Diguanyl_cyclase"/>
</dbReference>
<evidence type="ECO:0000256" key="5">
    <source>
        <dbReference type="ARBA" id="ARBA00022741"/>
    </source>
</evidence>
<dbReference type="InterPro" id="IPR035919">
    <property type="entry name" value="EAL_sf"/>
</dbReference>
<dbReference type="GO" id="GO:0006355">
    <property type="term" value="P:regulation of DNA-templated transcription"/>
    <property type="evidence" value="ECO:0007669"/>
    <property type="project" value="InterPro"/>
</dbReference>
<keyword evidence="4" id="KW-0808">Transferase</keyword>
<dbReference type="NCBIfam" id="TIGR00254">
    <property type="entry name" value="GGDEF"/>
    <property type="match status" value="1"/>
</dbReference>
<dbReference type="PROSITE" id="PS50885">
    <property type="entry name" value="HAMP"/>
    <property type="match status" value="1"/>
</dbReference>
<dbReference type="STRING" id="1821621.A8C75_06880"/>
<dbReference type="SUPFAM" id="SSF55073">
    <property type="entry name" value="Nucleotide cyclase"/>
    <property type="match status" value="1"/>
</dbReference>
<evidence type="ECO:0000256" key="4">
    <source>
        <dbReference type="ARBA" id="ARBA00022679"/>
    </source>
</evidence>
<dbReference type="SMART" id="SM00091">
    <property type="entry name" value="PAS"/>
    <property type="match status" value="2"/>
</dbReference>
<name>A0A1A9EX77_9GAMM</name>
<dbReference type="InterPro" id="IPR003660">
    <property type="entry name" value="HAMP_dom"/>
</dbReference>
<dbReference type="KEGG" id="mars:A8C75_06880"/>
<dbReference type="SUPFAM" id="SSF103190">
    <property type="entry name" value="Sensory domain-like"/>
    <property type="match status" value="1"/>
</dbReference>
<dbReference type="InterPro" id="IPR043056">
    <property type="entry name" value="LuxQ-periplasm_N"/>
</dbReference>
<gene>
    <name evidence="14" type="ORF">A8C75_06880</name>
</gene>
<reference evidence="15" key="1">
    <citation type="submission" date="2016-05" db="EMBL/GenBank/DDBJ databases">
        <authorList>
            <person name="Baek K."/>
            <person name="Yang S.-J."/>
        </authorList>
    </citation>
    <scope>NUCLEOTIDE SEQUENCE [LARGE SCALE GENOMIC DNA]</scope>
    <source>
        <strain evidence="15">ST58-10</strain>
    </source>
</reference>
<dbReference type="PANTHER" id="PTHR44757:SF2">
    <property type="entry name" value="BIOFILM ARCHITECTURE MAINTENANCE PROTEIN MBAA"/>
    <property type="match status" value="1"/>
</dbReference>
<dbReference type="InterPro" id="IPR000160">
    <property type="entry name" value="GGDEF_dom"/>
</dbReference>
<feature type="domain" description="GGDEF" evidence="13">
    <location>
        <begin position="633"/>
        <end position="766"/>
    </location>
</feature>
<dbReference type="GO" id="GO:0016791">
    <property type="term" value="F:phosphatase activity"/>
    <property type="evidence" value="ECO:0007669"/>
    <property type="project" value="InterPro"/>
</dbReference>
<dbReference type="Gene3D" id="3.30.450.220">
    <property type="entry name" value="LuxQ periplasmic domain, N-terminal subdomain"/>
    <property type="match status" value="1"/>
</dbReference>
<dbReference type="InterPro" id="IPR015387">
    <property type="entry name" value="LuxQ-periplasm_dom"/>
</dbReference>
<dbReference type="SMART" id="SM00052">
    <property type="entry name" value="EAL"/>
    <property type="match status" value="1"/>
</dbReference>
<dbReference type="PROSITE" id="PS50883">
    <property type="entry name" value="EAL"/>
    <property type="match status" value="1"/>
</dbReference>
<proteinExistence type="predicted"/>
<dbReference type="InterPro" id="IPR013656">
    <property type="entry name" value="PAS_4"/>
</dbReference>
<accession>A0A1A9EX77</accession>
<evidence type="ECO:0008006" key="16">
    <source>
        <dbReference type="Google" id="ProtNLM"/>
    </source>
</evidence>
<keyword evidence="8" id="KW-0902">Two-component regulatory system</keyword>
<evidence type="ECO:0000256" key="6">
    <source>
        <dbReference type="ARBA" id="ARBA00022777"/>
    </source>
</evidence>
<keyword evidence="7" id="KW-0067">ATP-binding</keyword>
<dbReference type="CDD" id="cd01949">
    <property type="entry name" value="GGDEF"/>
    <property type="match status" value="1"/>
</dbReference>
<dbReference type="SUPFAM" id="SSF141868">
    <property type="entry name" value="EAL domain-like"/>
    <property type="match status" value="1"/>
</dbReference>
<dbReference type="Gene3D" id="3.30.70.270">
    <property type="match status" value="1"/>
</dbReference>
<dbReference type="PANTHER" id="PTHR44757">
    <property type="entry name" value="DIGUANYLATE CYCLASE DGCP"/>
    <property type="match status" value="1"/>
</dbReference>
<dbReference type="Pfam" id="PF00990">
    <property type="entry name" value="GGDEF"/>
    <property type="match status" value="1"/>
</dbReference>
<feature type="domain" description="EAL" evidence="11">
    <location>
        <begin position="775"/>
        <end position="1029"/>
    </location>
</feature>
<dbReference type="PROSITE" id="PS50887">
    <property type="entry name" value="GGDEF"/>
    <property type="match status" value="1"/>
</dbReference>
<evidence type="ECO:0000256" key="3">
    <source>
        <dbReference type="ARBA" id="ARBA00022553"/>
    </source>
</evidence>
<dbReference type="Pfam" id="PF09308">
    <property type="entry name" value="LuxQ-periplasm"/>
    <property type="match status" value="1"/>
</dbReference>
<comment type="subcellular location">
    <subcellularLocation>
        <location evidence="1">Cell inner membrane</location>
        <topology evidence="1">Multi-pass membrane protein</topology>
    </subcellularLocation>
</comment>
<dbReference type="GO" id="GO:0005524">
    <property type="term" value="F:ATP binding"/>
    <property type="evidence" value="ECO:0007669"/>
    <property type="project" value="UniProtKB-KW"/>
</dbReference>
<dbReference type="Proteomes" id="UP000078070">
    <property type="component" value="Chromosome"/>
</dbReference>
<evidence type="ECO:0000256" key="9">
    <source>
        <dbReference type="SAM" id="Phobius"/>
    </source>
</evidence>
<dbReference type="Gene3D" id="3.20.20.450">
    <property type="entry name" value="EAL domain"/>
    <property type="match status" value="1"/>
</dbReference>
<keyword evidence="6" id="KW-0418">Kinase</keyword>
<keyword evidence="5" id="KW-0547">Nucleotide-binding</keyword>
<dbReference type="InterPro" id="IPR029151">
    <property type="entry name" value="Sensor-like_sf"/>
</dbReference>
<dbReference type="GO" id="GO:0004673">
    <property type="term" value="F:protein histidine kinase activity"/>
    <property type="evidence" value="ECO:0007669"/>
    <property type="project" value="InterPro"/>
</dbReference>
<dbReference type="EMBL" id="CP015839">
    <property type="protein sequence ID" value="ANG62241.1"/>
    <property type="molecule type" value="Genomic_DNA"/>
</dbReference>
<sequence>MRKLSFTNTVLAIVIAATLALSLLILIPAYQSSEQVLEQEQSLSHRRHAALINQLFESHLRGISRSSATLAQSPQLIQQTSSGNLAGIKTLLQKTINSRGGEHIQAFAVQLKDGPLTLVPGAALFNVYLPLAELASRRIVPDTWATLTTRQKQQDYQLLRLSMPIIAAPFGEVVGYLHSFVILNDNFWILNQIQSLSEARAIALYTDNRRIGALAETPDQLQLLDASNPATETGTHADTDTDADANQTRIADDSIVQRHSLFIEPDNRFEVRLLLPDYAGILMRQAFAGTIGYSLLGALLIGALLILVLCRLAQRPIRLLSRYIDSVSGKDPAFTAPSPELKPLAKAVQTMLQRVQENEQRVNALLSHTPSLIFLKDSNLRYRLINPACARTIGLSADQIIGLRDKDLYPDALARQLGQADQQVLTQRSQVHIEYSAETADRGPRDFVGTLFPILNSEDEVEGIGGVMQDATEYRLETDHLKLTDQALNSTLEAILVLDRRGNIITANAAYQRISGFSQRQDRGQPFSPLAQQPELLEQLEHAGQLQSEAMLLQANGDAMPIWLSVSRLQGDAPNSHQEERYVAVLADINRAQSAEQQLEIASRYDSLTGLPNRQQFCAQLDQILHKAEKNGDTVAVLFVDIDDFKSINESLGHAVGDQLLRETAKRIEACLASSETLARLGSDEFSIILDNIPDASSSHTIARSIQQAFQQPFSLADSETVVTCSIGIALFPDDARDAQTLLAKADTTAHHVKQQGHNAIHFFDNGVNQQAQQHQQLNDGLRRAQSNGELFVQYQPRFDIDGQRILGAEALLRWLHPEQGLIPPLTFISLAEESGMILKLGPWALQQACTDAMEWNRNSPYPIPVSVNLSPRQLRDPELIPDICDALRVSGLAPELLELEITESVVIDDINRILGTLYELRDMGISLSIDDFGTGYSSLAYLKKLPVNTVKIDRSFVIDIPGNTDDESLIEAIITMAHSLRFKVVAEGVETRAQQAILKKLGCDELQGFLLARPGSCEELIELARNSHSDSDALSEILLRH</sequence>
<dbReference type="CDD" id="cd01948">
    <property type="entry name" value="EAL"/>
    <property type="match status" value="1"/>
</dbReference>
<keyword evidence="9" id="KW-1133">Transmembrane helix</keyword>
<dbReference type="SUPFAM" id="SSF55785">
    <property type="entry name" value="PYP-like sensor domain (PAS domain)"/>
    <property type="match status" value="2"/>
</dbReference>
<keyword evidence="3" id="KW-0597">Phosphoprotein</keyword>
<dbReference type="InterPro" id="IPR029787">
    <property type="entry name" value="Nucleotide_cyclase"/>
</dbReference>
<evidence type="ECO:0000259" key="11">
    <source>
        <dbReference type="PROSITE" id="PS50883"/>
    </source>
</evidence>
<evidence type="ECO:0000313" key="14">
    <source>
        <dbReference type="EMBL" id="ANG62241.1"/>
    </source>
</evidence>
<evidence type="ECO:0000256" key="1">
    <source>
        <dbReference type="ARBA" id="ARBA00004429"/>
    </source>
</evidence>